<dbReference type="SUPFAM" id="SSF143081">
    <property type="entry name" value="BB1717-like"/>
    <property type="match status" value="1"/>
</dbReference>
<dbReference type="EMBL" id="JAJFAZ020000006">
    <property type="protein sequence ID" value="KAI5324663.1"/>
    <property type="molecule type" value="Genomic_DNA"/>
</dbReference>
<dbReference type="GO" id="GO:0003697">
    <property type="term" value="F:single-stranded DNA binding"/>
    <property type="evidence" value="ECO:0007669"/>
    <property type="project" value="InterPro"/>
</dbReference>
<dbReference type="Proteomes" id="UP001054821">
    <property type="component" value="Chromosome 6"/>
</dbReference>
<evidence type="ECO:0000256" key="5">
    <source>
        <dbReference type="ARBA" id="ARBA00023124"/>
    </source>
</evidence>
<proteinExistence type="inferred from homology"/>
<dbReference type="InterPro" id="IPR003738">
    <property type="entry name" value="SRAP"/>
</dbReference>
<evidence type="ECO:0000256" key="3">
    <source>
        <dbReference type="ARBA" id="ARBA00022763"/>
    </source>
</evidence>
<dbReference type="PANTHER" id="PTHR13604:SF0">
    <property type="entry name" value="ABASIC SITE PROCESSING PROTEIN HMCES"/>
    <property type="match status" value="1"/>
</dbReference>
<sequence>MCGKARCTLRADDIPRACHSSHGPVRTVNMDWFRPLFNALPGSNLPVVRREDRADGDGVVVHCMKWGLIPSFTKKTEKPDHHKMVIVVTFVVDAFQ</sequence>
<comment type="caution">
    <text evidence="8">The sequence shown here is derived from an EMBL/GenBank/DDBJ whole genome shotgun (WGS) entry which is preliminary data.</text>
</comment>
<dbReference type="GO" id="GO:0106300">
    <property type="term" value="P:protein-DNA covalent cross-linking repair"/>
    <property type="evidence" value="ECO:0007669"/>
    <property type="project" value="InterPro"/>
</dbReference>
<dbReference type="PANTHER" id="PTHR13604">
    <property type="entry name" value="DC12-RELATED"/>
    <property type="match status" value="1"/>
</dbReference>
<evidence type="ECO:0000256" key="2">
    <source>
        <dbReference type="ARBA" id="ARBA00022670"/>
    </source>
</evidence>
<dbReference type="Gene3D" id="3.90.1680.10">
    <property type="entry name" value="SOS response associated peptidase-like"/>
    <property type="match status" value="1"/>
</dbReference>
<evidence type="ECO:0008006" key="10">
    <source>
        <dbReference type="Google" id="ProtNLM"/>
    </source>
</evidence>
<comment type="similarity">
    <text evidence="1">Belongs to the SOS response-associated peptidase family.</text>
</comment>
<keyword evidence="9" id="KW-1185">Reference proteome</keyword>
<accession>A0AAD4VGS9</accession>
<dbReference type="GO" id="GO:0016829">
    <property type="term" value="F:lyase activity"/>
    <property type="evidence" value="ECO:0007669"/>
    <property type="project" value="UniProtKB-KW"/>
</dbReference>
<evidence type="ECO:0000256" key="1">
    <source>
        <dbReference type="ARBA" id="ARBA00008136"/>
    </source>
</evidence>
<evidence type="ECO:0000313" key="8">
    <source>
        <dbReference type="EMBL" id="KAI5324663.1"/>
    </source>
</evidence>
<evidence type="ECO:0000313" key="9">
    <source>
        <dbReference type="Proteomes" id="UP001054821"/>
    </source>
</evidence>
<evidence type="ECO:0000256" key="7">
    <source>
        <dbReference type="ARBA" id="ARBA00023239"/>
    </source>
</evidence>
<name>A0AAD4VGS9_PRUDU</name>
<protein>
    <recommendedName>
        <fullName evidence="10">Embryonic stem cell-specific 5-hydroxymethylcytosine-binding protein</fullName>
    </recommendedName>
</protein>
<dbReference type="GO" id="GO:0006508">
    <property type="term" value="P:proteolysis"/>
    <property type="evidence" value="ECO:0007669"/>
    <property type="project" value="UniProtKB-KW"/>
</dbReference>
<gene>
    <name evidence="8" type="ORF">L3X38_033736</name>
</gene>
<dbReference type="GO" id="GO:0008233">
    <property type="term" value="F:peptidase activity"/>
    <property type="evidence" value="ECO:0007669"/>
    <property type="project" value="UniProtKB-KW"/>
</dbReference>
<keyword evidence="7" id="KW-0456">Lyase</keyword>
<evidence type="ECO:0000256" key="4">
    <source>
        <dbReference type="ARBA" id="ARBA00022801"/>
    </source>
</evidence>
<keyword evidence="5" id="KW-0190">Covalent protein-DNA linkage</keyword>
<keyword evidence="4" id="KW-0378">Hydrolase</keyword>
<dbReference type="Pfam" id="PF02586">
    <property type="entry name" value="SRAP"/>
    <property type="match status" value="1"/>
</dbReference>
<dbReference type="InterPro" id="IPR036590">
    <property type="entry name" value="SRAP-like"/>
</dbReference>
<keyword evidence="3" id="KW-0227">DNA damage</keyword>
<organism evidence="8 9">
    <name type="scientific">Prunus dulcis</name>
    <name type="common">Almond</name>
    <name type="synonym">Amygdalus dulcis</name>
    <dbReference type="NCBI Taxonomy" id="3755"/>
    <lineage>
        <taxon>Eukaryota</taxon>
        <taxon>Viridiplantae</taxon>
        <taxon>Streptophyta</taxon>
        <taxon>Embryophyta</taxon>
        <taxon>Tracheophyta</taxon>
        <taxon>Spermatophyta</taxon>
        <taxon>Magnoliopsida</taxon>
        <taxon>eudicotyledons</taxon>
        <taxon>Gunneridae</taxon>
        <taxon>Pentapetalae</taxon>
        <taxon>rosids</taxon>
        <taxon>fabids</taxon>
        <taxon>Rosales</taxon>
        <taxon>Rosaceae</taxon>
        <taxon>Amygdaloideae</taxon>
        <taxon>Amygdaleae</taxon>
        <taxon>Prunus</taxon>
    </lineage>
</organism>
<evidence type="ECO:0000256" key="6">
    <source>
        <dbReference type="ARBA" id="ARBA00023125"/>
    </source>
</evidence>
<dbReference type="AlphaFoldDB" id="A0AAD4VGS9"/>
<keyword evidence="2" id="KW-0645">Protease</keyword>
<reference evidence="8 9" key="1">
    <citation type="journal article" date="2022" name="G3 (Bethesda)">
        <title>Whole-genome sequence and methylome profiling of the almond [Prunus dulcis (Mill.) D.A. Webb] cultivar 'Nonpareil'.</title>
        <authorList>
            <person name="D'Amico-Willman K.M."/>
            <person name="Ouma W.Z."/>
            <person name="Meulia T."/>
            <person name="Sideli G.M."/>
            <person name="Gradziel T.M."/>
            <person name="Fresnedo-Ramirez J."/>
        </authorList>
    </citation>
    <scope>NUCLEOTIDE SEQUENCE [LARGE SCALE GENOMIC DNA]</scope>
    <source>
        <strain evidence="8">Clone GOH B32 T37-40</strain>
    </source>
</reference>
<keyword evidence="6" id="KW-0238">DNA-binding</keyword>